<dbReference type="EMBL" id="MN549361">
    <property type="protein sequence ID" value="QGZ14188.1"/>
    <property type="molecule type" value="Genomic_DNA"/>
</dbReference>
<dbReference type="Pfam" id="PF00383">
    <property type="entry name" value="dCMP_cyt_deam_1"/>
    <property type="match status" value="1"/>
</dbReference>
<dbReference type="PROSITE" id="PS51747">
    <property type="entry name" value="CYT_DCMP_DEAMINASES_2"/>
    <property type="match status" value="1"/>
</dbReference>
<protein>
    <submittedName>
        <fullName evidence="6">Putative deoxycytidylate deaminase</fullName>
    </submittedName>
</protein>
<dbReference type="InterPro" id="IPR002125">
    <property type="entry name" value="CMP_dCMP_dom"/>
</dbReference>
<dbReference type="Gene3D" id="3.40.140.10">
    <property type="entry name" value="Cytidine Deaminase, domain 2"/>
    <property type="match status" value="1"/>
</dbReference>
<accession>A0A6B9J408</accession>
<dbReference type="SUPFAM" id="SSF53927">
    <property type="entry name" value="Cytidine deaminase-like"/>
    <property type="match status" value="1"/>
</dbReference>
<keyword evidence="2" id="KW-0479">Metal-binding</keyword>
<sequence>MKDRLNLFFDVACVAATQSNYDGSKVGAVIVKDGRIVSTGWNGYPAGAKDDDINEMDRLKRLDLVIHAELNAVLNAAQQETSIKDATAYVTHKPCTQCLAKMQNAGIKEVRYLWNKGFEAAWCDSKEDIYRMIPLYEETTPKDPRYLSERIQTLYKTLDKYQTQEN</sequence>
<dbReference type="Proteomes" id="UP000433502">
    <property type="component" value="Segment"/>
</dbReference>
<evidence type="ECO:0000256" key="3">
    <source>
        <dbReference type="ARBA" id="ARBA00022801"/>
    </source>
</evidence>
<reference evidence="6 7" key="1">
    <citation type="submission" date="2019-10" db="EMBL/GenBank/DDBJ databases">
        <title>Complete genome sequence of bacteriophage vB_RLeM_RL2RES.</title>
        <authorList>
            <person name="Gunathilake D."/>
            <person name="Bhat S."/>
            <person name="Yost C.K."/>
            <person name="Hynes M.F."/>
        </authorList>
    </citation>
    <scope>NUCLEOTIDE SEQUENCE [LARGE SCALE GENOMIC DNA]</scope>
</reference>
<dbReference type="PROSITE" id="PS00903">
    <property type="entry name" value="CYT_DCMP_DEAMINASES_1"/>
    <property type="match status" value="1"/>
</dbReference>
<dbReference type="PANTHER" id="PTHR11086">
    <property type="entry name" value="DEOXYCYTIDYLATE DEAMINASE-RELATED"/>
    <property type="match status" value="1"/>
</dbReference>
<keyword evidence="7" id="KW-1185">Reference proteome</keyword>
<dbReference type="InterPro" id="IPR016192">
    <property type="entry name" value="APOBEC/CMP_deaminase_Zn-bd"/>
</dbReference>
<dbReference type="InterPro" id="IPR016193">
    <property type="entry name" value="Cytidine_deaminase-like"/>
</dbReference>
<evidence type="ECO:0000256" key="1">
    <source>
        <dbReference type="ARBA" id="ARBA00006576"/>
    </source>
</evidence>
<feature type="domain" description="CMP/dCMP-type deaminase" evidence="5">
    <location>
        <begin position="3"/>
        <end position="125"/>
    </location>
</feature>
<gene>
    <name evidence="6" type="ORF">RL2RES_194</name>
</gene>
<dbReference type="GO" id="GO:0004132">
    <property type="term" value="F:dCMP deaminase activity"/>
    <property type="evidence" value="ECO:0007669"/>
    <property type="project" value="TreeGrafter"/>
</dbReference>
<evidence type="ECO:0000256" key="2">
    <source>
        <dbReference type="ARBA" id="ARBA00022723"/>
    </source>
</evidence>
<proteinExistence type="inferred from homology"/>
<evidence type="ECO:0000259" key="5">
    <source>
        <dbReference type="PROSITE" id="PS51747"/>
    </source>
</evidence>
<dbReference type="PANTHER" id="PTHR11086:SF18">
    <property type="entry name" value="DEOXYCYTIDYLATE DEAMINASE"/>
    <property type="match status" value="1"/>
</dbReference>
<name>A0A6B9J408_9CAUD</name>
<dbReference type="InterPro" id="IPR015517">
    <property type="entry name" value="dCMP_deaminase-rel"/>
</dbReference>
<organism evidence="6 7">
    <name type="scientific">Rhizobium phage RL2RES</name>
    <dbReference type="NCBI Taxonomy" id="103371"/>
    <lineage>
        <taxon>Viruses</taxon>
        <taxon>Duplodnaviria</taxon>
        <taxon>Heunggongvirae</taxon>
        <taxon>Uroviricota</taxon>
        <taxon>Caudoviricetes</taxon>
        <taxon>Pootjesviridae</taxon>
        <taxon>Innesvirus</taxon>
        <taxon>Innesvirus RL2RES</taxon>
    </lineage>
</organism>
<keyword evidence="3" id="KW-0378">Hydrolase</keyword>
<evidence type="ECO:0000313" key="6">
    <source>
        <dbReference type="EMBL" id="QGZ14188.1"/>
    </source>
</evidence>
<evidence type="ECO:0000313" key="7">
    <source>
        <dbReference type="Proteomes" id="UP000433502"/>
    </source>
</evidence>
<comment type="similarity">
    <text evidence="1">Belongs to the cytidine and deoxycytidylate deaminase family.</text>
</comment>
<dbReference type="GO" id="GO:0008270">
    <property type="term" value="F:zinc ion binding"/>
    <property type="evidence" value="ECO:0007669"/>
    <property type="project" value="InterPro"/>
</dbReference>
<evidence type="ECO:0000256" key="4">
    <source>
        <dbReference type="ARBA" id="ARBA00022833"/>
    </source>
</evidence>
<keyword evidence="4" id="KW-0862">Zinc</keyword>